<dbReference type="FunFam" id="1.20.1740.10:FF:000013">
    <property type="entry name" value="Solute carrier family 12 member"/>
    <property type="match status" value="1"/>
</dbReference>
<feature type="transmembrane region" description="Helical" evidence="9">
    <location>
        <begin position="465"/>
        <end position="484"/>
    </location>
</feature>
<comment type="subcellular location">
    <subcellularLocation>
        <location evidence="1">Membrane</location>
        <topology evidence="1">Multi-pass membrane protein</topology>
    </subcellularLocation>
</comment>
<accession>A0AAJ8B5A5</accession>
<feature type="compositionally biased region" description="Basic and acidic residues" evidence="8">
    <location>
        <begin position="717"/>
        <end position="741"/>
    </location>
</feature>
<evidence type="ECO:0000256" key="1">
    <source>
        <dbReference type="ARBA" id="ARBA00004141"/>
    </source>
</evidence>
<protein>
    <recommendedName>
        <fullName evidence="3">Solute carrier family 12 member 9</fullName>
    </recommendedName>
</protein>
<dbReference type="GO" id="GO:0015379">
    <property type="term" value="F:potassium:chloride symporter activity"/>
    <property type="evidence" value="ECO:0007669"/>
    <property type="project" value="TreeGrafter"/>
</dbReference>
<evidence type="ECO:0000313" key="12">
    <source>
        <dbReference type="Proteomes" id="UP000694890"/>
    </source>
</evidence>
<gene>
    <name evidence="13" type="primary">LOC108883461</name>
</gene>
<sequence length="741" mass="80103">MSEKAPLLHYRLTTSASPEPKDVSKHSRAKAGRSGRRSEDRTVRKLGVVFGVVIPTLLSMFSVVVFLRIGFVVGQAGLYQSIAMFLVAYFIITMTVLSVCAISTNGALDAGGAYYMISRALGPEFGGSIGIMFFFANVCGSALYVLGLVEAIMSAFGIPEEGATAVAGHHQVLPSGYWWSVLYGTVLLFLCFIVCLVGAHIYAKATFIIFIIVTTVLASIFISFFIVGPVVVILPDTSVLNSTSLSIANYTGFRLHTLEVNLLPSYTVDYTTGAMMSFATVFAVMFNGCTGIMAGSNMSGDLKNPSYSIPRGTLAAVLITFITYNLLSLLAAWSCDRHLLQRDYSFLGDINIWPPLVTVGIYSSTMSAAMSNLIGASRILYALSKDNLFGGVLALARKTSRSGNPWASVLVSWLLVQVVLFAGKLNTIAGIVTIFFLLVYAAVNLACLALEWASAPNFRPSFRCFTWHTCALGILGCLIMMFLISAIYAFASIAFMLLLLMLIHYLGPISNWGYISQALIFHQVRKYLLMLDVRKDHVKFWRPQVLLMVANPRSCTGLMTFINDLKKSGLYVLGHVKLGLLDGLPSDPLQSHYDSWLSLVDHLNIKAFVNLTLADSVQHGVQNLLFITGFGGMRPNTIVLGFYDDCTPQDHLQAGLRASRDPCLETGKAPPLPVCGGWLQSAGRGGEEAQGDAKGAENLSSGSDGGLGPGGGAALAETRRKGERESRRVCTEQGKGGERRS</sequence>
<evidence type="ECO:0000259" key="11">
    <source>
        <dbReference type="Pfam" id="PF03522"/>
    </source>
</evidence>
<evidence type="ECO:0000256" key="4">
    <source>
        <dbReference type="ARBA" id="ARBA00022448"/>
    </source>
</evidence>
<dbReference type="Pfam" id="PF03522">
    <property type="entry name" value="SLC12"/>
    <property type="match status" value="1"/>
</dbReference>
<evidence type="ECO:0000256" key="7">
    <source>
        <dbReference type="ARBA" id="ARBA00023136"/>
    </source>
</evidence>
<organism evidence="12 13">
    <name type="scientific">Lates calcarifer</name>
    <name type="common">Barramundi</name>
    <name type="synonym">Holocentrus calcarifer</name>
    <dbReference type="NCBI Taxonomy" id="8187"/>
    <lineage>
        <taxon>Eukaryota</taxon>
        <taxon>Metazoa</taxon>
        <taxon>Chordata</taxon>
        <taxon>Craniata</taxon>
        <taxon>Vertebrata</taxon>
        <taxon>Euteleostomi</taxon>
        <taxon>Actinopterygii</taxon>
        <taxon>Neopterygii</taxon>
        <taxon>Teleostei</taxon>
        <taxon>Neoteleostei</taxon>
        <taxon>Acanthomorphata</taxon>
        <taxon>Carangaria</taxon>
        <taxon>Carangaria incertae sedis</taxon>
        <taxon>Centropomidae</taxon>
        <taxon>Lates</taxon>
    </lineage>
</organism>
<comment type="similarity">
    <text evidence="2">Belongs to the SLC12A transporter family.</text>
</comment>
<name>A0AAJ8B5A5_LATCA</name>
<dbReference type="InterPro" id="IPR018491">
    <property type="entry name" value="SLC12_C"/>
</dbReference>
<evidence type="ECO:0000256" key="3">
    <source>
        <dbReference type="ARBA" id="ARBA00019359"/>
    </source>
</evidence>
<feature type="transmembrane region" description="Helical" evidence="9">
    <location>
        <begin position="82"/>
        <end position="108"/>
    </location>
</feature>
<feature type="transmembrane region" description="Helical" evidence="9">
    <location>
        <begin position="129"/>
        <end position="156"/>
    </location>
</feature>
<dbReference type="GeneID" id="108883461"/>
<feature type="transmembrane region" description="Helical" evidence="9">
    <location>
        <begin position="274"/>
        <end position="294"/>
    </location>
</feature>
<feature type="region of interest" description="Disordered" evidence="8">
    <location>
        <begin position="678"/>
        <end position="741"/>
    </location>
</feature>
<dbReference type="GO" id="GO:0055064">
    <property type="term" value="P:chloride ion homeostasis"/>
    <property type="evidence" value="ECO:0007669"/>
    <property type="project" value="TreeGrafter"/>
</dbReference>
<reference evidence="13" key="1">
    <citation type="submission" date="2025-08" db="UniProtKB">
        <authorList>
            <consortium name="RefSeq"/>
        </authorList>
    </citation>
    <scope>IDENTIFICATION</scope>
    <source>
        <tissue evidence="13">Brain</tissue>
    </source>
</reference>
<dbReference type="GO" id="GO:0016020">
    <property type="term" value="C:membrane"/>
    <property type="evidence" value="ECO:0007669"/>
    <property type="project" value="UniProtKB-SubCell"/>
</dbReference>
<keyword evidence="7 9" id="KW-0472">Membrane</keyword>
<dbReference type="PANTHER" id="PTHR11827">
    <property type="entry name" value="SOLUTE CARRIER FAMILY 12, CATION COTRANSPORTERS"/>
    <property type="match status" value="1"/>
</dbReference>
<dbReference type="RefSeq" id="XP_050925985.1">
    <property type="nucleotide sequence ID" value="XM_051070028.1"/>
</dbReference>
<feature type="compositionally biased region" description="Gly residues" evidence="8">
    <location>
        <begin position="703"/>
        <end position="713"/>
    </location>
</feature>
<feature type="transmembrane region" description="Helical" evidence="9">
    <location>
        <begin position="46"/>
        <end position="70"/>
    </location>
</feature>
<evidence type="ECO:0000256" key="2">
    <source>
        <dbReference type="ARBA" id="ARBA00010593"/>
    </source>
</evidence>
<feature type="transmembrane region" description="Helical" evidence="9">
    <location>
        <begin position="176"/>
        <end position="199"/>
    </location>
</feature>
<dbReference type="Pfam" id="PF00324">
    <property type="entry name" value="AA_permease"/>
    <property type="match status" value="1"/>
</dbReference>
<dbReference type="Gene3D" id="1.20.1740.10">
    <property type="entry name" value="Amino acid/polyamine transporter I"/>
    <property type="match status" value="1"/>
</dbReference>
<feature type="transmembrane region" description="Helical" evidence="9">
    <location>
        <begin position="353"/>
        <end position="375"/>
    </location>
</feature>
<keyword evidence="6 9" id="KW-1133">Transmembrane helix</keyword>
<evidence type="ECO:0000256" key="6">
    <source>
        <dbReference type="ARBA" id="ARBA00022989"/>
    </source>
</evidence>
<evidence type="ECO:0000259" key="10">
    <source>
        <dbReference type="Pfam" id="PF00324"/>
    </source>
</evidence>
<dbReference type="InterPro" id="IPR004841">
    <property type="entry name" value="AA-permease/SLC12A_dom"/>
</dbReference>
<evidence type="ECO:0000256" key="8">
    <source>
        <dbReference type="SAM" id="MobiDB-lite"/>
    </source>
</evidence>
<evidence type="ECO:0000256" key="9">
    <source>
        <dbReference type="SAM" id="Phobius"/>
    </source>
</evidence>
<dbReference type="AlphaFoldDB" id="A0AAJ8B5A5"/>
<feature type="transmembrane region" description="Helical" evidence="9">
    <location>
        <begin position="314"/>
        <end position="333"/>
    </location>
</feature>
<evidence type="ECO:0000256" key="5">
    <source>
        <dbReference type="ARBA" id="ARBA00022692"/>
    </source>
</evidence>
<evidence type="ECO:0000313" key="13">
    <source>
        <dbReference type="RefSeq" id="XP_050925985.1"/>
    </source>
</evidence>
<feature type="domain" description="Amino acid permease/ SLC12A" evidence="10">
    <location>
        <begin position="51"/>
        <end position="546"/>
    </location>
</feature>
<dbReference type="Proteomes" id="UP000694890">
    <property type="component" value="Linkage group LG4"/>
</dbReference>
<dbReference type="InterPro" id="IPR004842">
    <property type="entry name" value="SLC12A_fam"/>
</dbReference>
<dbReference type="PANTHER" id="PTHR11827:SF96">
    <property type="entry name" value="SOLUTE CARRIER FAMILY 12 MEMBER 9"/>
    <property type="match status" value="1"/>
</dbReference>
<feature type="compositionally biased region" description="Basic residues" evidence="8">
    <location>
        <begin position="26"/>
        <end position="35"/>
    </location>
</feature>
<feature type="transmembrane region" description="Helical" evidence="9">
    <location>
        <begin position="428"/>
        <end position="453"/>
    </location>
</feature>
<keyword evidence="4" id="KW-0813">Transport</keyword>
<feature type="domain" description="SLC12A transporter C-terminal" evidence="11">
    <location>
        <begin position="566"/>
        <end position="646"/>
    </location>
</feature>
<proteinExistence type="inferred from homology"/>
<keyword evidence="5 9" id="KW-0812">Transmembrane</keyword>
<feature type="transmembrane region" description="Helical" evidence="9">
    <location>
        <begin position="206"/>
        <end position="234"/>
    </location>
</feature>
<feature type="region of interest" description="Disordered" evidence="8">
    <location>
        <begin position="16"/>
        <end position="38"/>
    </location>
</feature>
<dbReference type="GO" id="GO:0006884">
    <property type="term" value="P:cell volume homeostasis"/>
    <property type="evidence" value="ECO:0007669"/>
    <property type="project" value="TreeGrafter"/>
</dbReference>
<feature type="transmembrane region" description="Helical" evidence="9">
    <location>
        <begin position="405"/>
        <end position="422"/>
    </location>
</feature>
<dbReference type="GO" id="GO:0055075">
    <property type="term" value="P:potassium ion homeostasis"/>
    <property type="evidence" value="ECO:0007669"/>
    <property type="project" value="TreeGrafter"/>
</dbReference>